<feature type="domain" description="TACO1/YebC-like second and third" evidence="1">
    <location>
        <begin position="3"/>
        <end position="136"/>
    </location>
</feature>
<dbReference type="InterPro" id="IPR026564">
    <property type="entry name" value="Transcrip_reg_TACO1-like_dom3"/>
</dbReference>
<name>A0A1B6G846_9HEMI</name>
<accession>A0A1B6G846</accession>
<feature type="non-terminal residue" evidence="2">
    <location>
        <position position="1"/>
    </location>
</feature>
<reference evidence="2" key="1">
    <citation type="submission" date="2015-11" db="EMBL/GenBank/DDBJ databases">
        <title>De novo transcriptome assembly of four potential Pierce s Disease insect vectors from Arizona vineyards.</title>
        <authorList>
            <person name="Tassone E.E."/>
        </authorList>
    </citation>
    <scope>NUCLEOTIDE SEQUENCE</scope>
</reference>
<protein>
    <recommendedName>
        <fullName evidence="1">TACO1/YebC-like second and third domain-containing protein</fullName>
    </recommendedName>
</protein>
<dbReference type="GO" id="GO:0005739">
    <property type="term" value="C:mitochondrion"/>
    <property type="evidence" value="ECO:0007669"/>
    <property type="project" value="TreeGrafter"/>
</dbReference>
<dbReference type="SUPFAM" id="SSF75625">
    <property type="entry name" value="YebC-like"/>
    <property type="match status" value="1"/>
</dbReference>
<dbReference type="AlphaFoldDB" id="A0A1B6G846"/>
<proteinExistence type="predicted"/>
<evidence type="ECO:0000259" key="1">
    <source>
        <dbReference type="Pfam" id="PF01709"/>
    </source>
</evidence>
<sequence length="141" mass="16016">IIRSRNKISGIIKKFGTVYMDNAHSVFDHVGVIEAVPLNDSQVIDNDLLTEHAILSSANDVQMVSDREFKFTCEPLLLPQVAQALEKLNTYEIGDAYATYLPKVTVLLNDQDSERCQKMYERLINEVPEIVDIFDNQQIES</sequence>
<dbReference type="EMBL" id="GECZ01011143">
    <property type="protein sequence ID" value="JAS58626.1"/>
    <property type="molecule type" value="Transcribed_RNA"/>
</dbReference>
<dbReference type="InterPro" id="IPR029072">
    <property type="entry name" value="YebC-like"/>
</dbReference>
<dbReference type="Pfam" id="PF01709">
    <property type="entry name" value="Transcrip_reg"/>
    <property type="match status" value="1"/>
</dbReference>
<gene>
    <name evidence="2" type="ORF">g.48115</name>
</gene>
<dbReference type="PANTHER" id="PTHR12532">
    <property type="entry name" value="TRANSLATIONAL ACTIVATOR OF CYTOCHROME C OXIDASE 1"/>
    <property type="match status" value="1"/>
</dbReference>
<evidence type="ECO:0000313" key="2">
    <source>
        <dbReference type="EMBL" id="JAS58626.1"/>
    </source>
</evidence>
<dbReference type="InterPro" id="IPR002876">
    <property type="entry name" value="Transcrip_reg_TACO1-like"/>
</dbReference>
<dbReference type="InterPro" id="IPR048300">
    <property type="entry name" value="TACO1_YebC-like_2nd/3rd_dom"/>
</dbReference>
<dbReference type="PANTHER" id="PTHR12532:SF0">
    <property type="entry name" value="TRANSLATIONAL ACTIVATOR OF CYTOCHROME C OXIDASE 1"/>
    <property type="match status" value="1"/>
</dbReference>
<dbReference type="Gene3D" id="3.30.70.980">
    <property type="match status" value="2"/>
</dbReference>
<organism evidence="2">
    <name type="scientific">Cuerna arida</name>
    <dbReference type="NCBI Taxonomy" id="1464854"/>
    <lineage>
        <taxon>Eukaryota</taxon>
        <taxon>Metazoa</taxon>
        <taxon>Ecdysozoa</taxon>
        <taxon>Arthropoda</taxon>
        <taxon>Hexapoda</taxon>
        <taxon>Insecta</taxon>
        <taxon>Pterygota</taxon>
        <taxon>Neoptera</taxon>
        <taxon>Paraneoptera</taxon>
        <taxon>Hemiptera</taxon>
        <taxon>Auchenorrhyncha</taxon>
        <taxon>Membracoidea</taxon>
        <taxon>Cicadellidae</taxon>
        <taxon>Cicadellinae</taxon>
        <taxon>Proconiini</taxon>
        <taxon>Cuerna</taxon>
    </lineage>
</organism>